<dbReference type="Proteomes" id="UP000243937">
    <property type="component" value="Chromosome"/>
</dbReference>
<sequence>MTPQAGFTTLAISLLLLAILSSLTLFMGQALVSERRLTLNEIEYRLTHAAAEQGLAEAIAQLKVEPNIHSLARSVTHDLGEVSYEVNIAPHGSLAGVRQLTATASMNSGARSRVSLALAERTVLNPQHAGPTSPLMLGGANTVVNGQLQIVAQQDNADMSSVWSAGNLNVHGELHTCALADYDTQARHCSVSLSQVDAHEQRLEQDVRLADASFPAELLDYVFGYDASQWPHLARLATAVVQDCSQIQRAGFYIVSNGVSCQLDQVVSSYAAPVILLVKDMAVTANTPTQLHGLLVLYGTDSTARSLSLANGSELIGGLIMGAGNAELNGDFVLRYDASLLCTMSACQPAAGASPFRLLSVIAGSWHDD</sequence>
<keyword evidence="2" id="KW-1185">Reference proteome</keyword>
<accession>A0A1Y0D617</accession>
<dbReference type="AlphaFoldDB" id="A0A1Y0D617"/>
<evidence type="ECO:0000313" key="1">
    <source>
        <dbReference type="EMBL" id="ART82979.1"/>
    </source>
</evidence>
<protein>
    <recommendedName>
        <fullName evidence="3">Type 4 fimbrial biogenesis protein PilX N-terminal domain-containing protein</fullName>
    </recommendedName>
</protein>
<evidence type="ECO:0000313" key="2">
    <source>
        <dbReference type="Proteomes" id="UP000243937"/>
    </source>
</evidence>
<proteinExistence type="predicted"/>
<reference evidence="1 2" key="1">
    <citation type="journal article" date="2014" name="Int. J. Syst. Evol. Microbiol.">
        <title>Oceanisphaera profunda sp. nov., a marine bacterium isolated from deep-sea sediment, and emended description of the genus Oceanisphaera.</title>
        <authorList>
            <person name="Xu Z."/>
            <person name="Zhang X.Y."/>
            <person name="Su H.N."/>
            <person name="Yu Z.C."/>
            <person name="Liu C."/>
            <person name="Li H."/>
            <person name="Chen X.L."/>
            <person name="Song X.Y."/>
            <person name="Xie B.B."/>
            <person name="Qin Q.L."/>
            <person name="Zhou B.C."/>
            <person name="Shi M."/>
            <person name="Huang Y."/>
            <person name="Zhang Y.Z."/>
        </authorList>
    </citation>
    <scope>NUCLEOTIDE SEQUENCE [LARGE SCALE GENOMIC DNA]</scope>
    <source>
        <strain evidence="1 2">SM1222</strain>
    </source>
</reference>
<dbReference type="KEGG" id="opf:CBP31_10360"/>
<dbReference type="EMBL" id="CP021377">
    <property type="protein sequence ID" value="ART82979.1"/>
    <property type="molecule type" value="Genomic_DNA"/>
</dbReference>
<evidence type="ECO:0008006" key="3">
    <source>
        <dbReference type="Google" id="ProtNLM"/>
    </source>
</evidence>
<gene>
    <name evidence="1" type="ORF">CBP31_10360</name>
</gene>
<dbReference type="RefSeq" id="WP_087037026.1">
    <property type="nucleotide sequence ID" value="NZ_CP021377.1"/>
</dbReference>
<name>A0A1Y0D617_9GAMM</name>
<dbReference type="OrthoDB" id="6017064at2"/>
<organism evidence="1 2">
    <name type="scientific">Oceanisphaera profunda</name>
    <dbReference type="NCBI Taxonomy" id="1416627"/>
    <lineage>
        <taxon>Bacteria</taxon>
        <taxon>Pseudomonadati</taxon>
        <taxon>Pseudomonadota</taxon>
        <taxon>Gammaproteobacteria</taxon>
        <taxon>Aeromonadales</taxon>
        <taxon>Aeromonadaceae</taxon>
        <taxon>Oceanisphaera</taxon>
    </lineage>
</organism>